<name>A0A7V8LQZ3_9MYCO</name>
<protein>
    <submittedName>
        <fullName evidence="2">Uncharacterized protein</fullName>
    </submittedName>
</protein>
<proteinExistence type="predicted"/>
<dbReference type="AlphaFoldDB" id="A0A7V8LQZ3"/>
<gene>
    <name evidence="1" type="ORF">AN908_06980</name>
    <name evidence="2" type="ORF">AN908_07435</name>
</gene>
<evidence type="ECO:0000313" key="3">
    <source>
        <dbReference type="Proteomes" id="UP000037843"/>
    </source>
</evidence>
<dbReference type="Proteomes" id="UP000037843">
    <property type="component" value="Unassembled WGS sequence"/>
</dbReference>
<dbReference type="EMBL" id="LJFO01000003">
    <property type="protein sequence ID" value="KPG14304.1"/>
    <property type="molecule type" value="Genomic_DNA"/>
</dbReference>
<reference evidence="2 3" key="1">
    <citation type="submission" date="2015-09" db="EMBL/GenBank/DDBJ databases">
        <title>Genome Sequences of Mycobacterium immunogenum Isolates, Recuperated from a Chloraminated Drinking Water Distribution System Simulator Subjected to Episodes of Nitrification.</title>
        <authorList>
            <person name="Gomez-Alvarez V."/>
            <person name="Revetta R.P."/>
        </authorList>
    </citation>
    <scope>NUCLEOTIDE SEQUENCE [LARGE SCALE GENOMIC DNA]</scope>
    <source>
        <strain evidence="2 3">H008</strain>
    </source>
</reference>
<comment type="caution">
    <text evidence="2">The sequence shown here is derived from an EMBL/GenBank/DDBJ whole genome shotgun (WGS) entry which is preliminary data.</text>
</comment>
<organism evidence="2 3">
    <name type="scientific">Mycobacteroides immunogenum</name>
    <dbReference type="NCBI Taxonomy" id="83262"/>
    <lineage>
        <taxon>Bacteria</taxon>
        <taxon>Bacillati</taxon>
        <taxon>Actinomycetota</taxon>
        <taxon>Actinomycetes</taxon>
        <taxon>Mycobacteriales</taxon>
        <taxon>Mycobacteriaceae</taxon>
        <taxon>Mycobacteroides</taxon>
    </lineage>
</organism>
<accession>A0A7V8LQZ3</accession>
<evidence type="ECO:0000313" key="2">
    <source>
        <dbReference type="EMBL" id="KPG14372.1"/>
    </source>
</evidence>
<sequence>MDFLESAVNYLNFHETGAKEPDQIIADAITSIAYSLAGILEALNSCPECESEMLSFESWEQELDDE</sequence>
<evidence type="ECO:0000313" key="1">
    <source>
        <dbReference type="EMBL" id="KPG14304.1"/>
    </source>
</evidence>
<dbReference type="EMBL" id="LJFO01000003">
    <property type="protein sequence ID" value="KPG14372.1"/>
    <property type="molecule type" value="Genomic_DNA"/>
</dbReference>
<dbReference type="RefSeq" id="WP_054173071.1">
    <property type="nucleotide sequence ID" value="NZ_LJFO01000003.1"/>
</dbReference>